<sequence length="91" mass="9915">MIGTRGEICEAHQIAPHFQQNGKKMRKNVNKRTDFFGGSTAGWTSMTAYCRMATDATVGILKSAIAQARYAVTQPGSVPDTFYKRVSAITA</sequence>
<accession>A0ABS0ZQB1</accession>
<dbReference type="Proteomes" id="UP000746649">
    <property type="component" value="Unassembled WGS sequence"/>
</dbReference>
<gene>
    <name evidence="1" type="ORF">I6M88_08450</name>
</gene>
<protein>
    <submittedName>
        <fullName evidence="1">Uncharacterized protein</fullName>
    </submittedName>
</protein>
<organism evidence="1 2">
    <name type="scientific">Citrobacter sedlakii</name>
    <dbReference type="NCBI Taxonomy" id="67826"/>
    <lineage>
        <taxon>Bacteria</taxon>
        <taxon>Pseudomonadati</taxon>
        <taxon>Pseudomonadota</taxon>
        <taxon>Gammaproteobacteria</taxon>
        <taxon>Enterobacterales</taxon>
        <taxon>Enterobacteriaceae</taxon>
        <taxon>Citrobacter</taxon>
        <taxon>Citrobacter freundii complex</taxon>
    </lineage>
</organism>
<dbReference type="EMBL" id="JADWND010000003">
    <property type="protein sequence ID" value="MBJ8381006.1"/>
    <property type="molecule type" value="Genomic_DNA"/>
</dbReference>
<evidence type="ECO:0000313" key="1">
    <source>
        <dbReference type="EMBL" id="MBJ8381006.1"/>
    </source>
</evidence>
<keyword evidence="2" id="KW-1185">Reference proteome</keyword>
<dbReference type="RefSeq" id="WP_042290628.1">
    <property type="nucleotide sequence ID" value="NZ_CABLBY010000012.1"/>
</dbReference>
<name>A0ABS0ZQB1_9ENTR</name>
<proteinExistence type="predicted"/>
<reference evidence="1 2" key="1">
    <citation type="submission" date="2020-11" db="EMBL/GenBank/DDBJ databases">
        <title>Enhanced detection system for hospital associated transmission using whole genome sequencing surveillance.</title>
        <authorList>
            <person name="Harrison L.H."/>
            <person name="Van Tyne D."/>
            <person name="Marsh J.W."/>
            <person name="Griffith M.P."/>
            <person name="Snyder D.J."/>
            <person name="Cooper V.S."/>
            <person name="Mustapha M."/>
        </authorList>
    </citation>
    <scope>NUCLEOTIDE SEQUENCE [LARGE SCALE GENOMIC DNA]</scope>
    <source>
        <strain evidence="1 2">CB00117</strain>
    </source>
</reference>
<comment type="caution">
    <text evidence="1">The sequence shown here is derived from an EMBL/GenBank/DDBJ whole genome shotgun (WGS) entry which is preliminary data.</text>
</comment>
<evidence type="ECO:0000313" key="2">
    <source>
        <dbReference type="Proteomes" id="UP000746649"/>
    </source>
</evidence>